<keyword evidence="3" id="KW-0808">Transferase</keyword>
<keyword evidence="6" id="KW-0507">mRNA processing</keyword>
<evidence type="ECO:0000256" key="8">
    <source>
        <dbReference type="SAM" id="Phobius"/>
    </source>
</evidence>
<dbReference type="Pfam" id="PF03291">
    <property type="entry name" value="mRNA_G-N7_MeTrfase"/>
    <property type="match status" value="1"/>
</dbReference>
<evidence type="ECO:0000256" key="2">
    <source>
        <dbReference type="ARBA" id="ARBA00022603"/>
    </source>
</evidence>
<dbReference type="PANTHER" id="PTHR12189:SF3">
    <property type="entry name" value="MRNA (GUANINE-N(7))-METHYLTRANSFERASE"/>
    <property type="match status" value="1"/>
</dbReference>
<evidence type="ECO:0000256" key="4">
    <source>
        <dbReference type="ARBA" id="ARBA00022691"/>
    </source>
</evidence>
<keyword evidence="8" id="KW-1133">Transmembrane helix</keyword>
<evidence type="ECO:0000256" key="1">
    <source>
        <dbReference type="ARBA" id="ARBA00011926"/>
    </source>
</evidence>
<evidence type="ECO:0000313" key="11">
    <source>
        <dbReference type="Proteomes" id="UP000322667"/>
    </source>
</evidence>
<accession>A0A5D2JQI6</accession>
<dbReference type="EMBL" id="CM017630">
    <property type="protein sequence ID" value="TYH56950.1"/>
    <property type="molecule type" value="Genomic_DNA"/>
</dbReference>
<dbReference type="InterPro" id="IPR039753">
    <property type="entry name" value="RG7MT1"/>
</dbReference>
<dbReference type="InterPro" id="IPR029063">
    <property type="entry name" value="SAM-dependent_MTases_sf"/>
</dbReference>
<dbReference type="Gene3D" id="3.40.50.150">
    <property type="entry name" value="Vaccinia Virus protein VP39"/>
    <property type="match status" value="1"/>
</dbReference>
<reference evidence="10 11" key="1">
    <citation type="submission" date="2019-07" db="EMBL/GenBank/DDBJ databases">
        <title>WGS assembly of Gossypium tomentosum.</title>
        <authorList>
            <person name="Chen Z.J."/>
            <person name="Sreedasyam A."/>
            <person name="Ando A."/>
            <person name="Song Q."/>
            <person name="De L."/>
            <person name="Hulse-Kemp A."/>
            <person name="Ding M."/>
            <person name="Ye W."/>
            <person name="Kirkbride R."/>
            <person name="Jenkins J."/>
            <person name="Plott C."/>
            <person name="Lovell J."/>
            <person name="Lin Y.-M."/>
            <person name="Vaughn R."/>
            <person name="Liu B."/>
            <person name="Li W."/>
            <person name="Simpson S."/>
            <person name="Scheffler B."/>
            <person name="Saski C."/>
            <person name="Grover C."/>
            <person name="Hu G."/>
            <person name="Conover J."/>
            <person name="Carlson J."/>
            <person name="Shu S."/>
            <person name="Boston L."/>
            <person name="Williams M."/>
            <person name="Peterson D."/>
            <person name="Mcgee K."/>
            <person name="Jones D."/>
            <person name="Wendel J."/>
            <person name="Stelly D."/>
            <person name="Grimwood J."/>
            <person name="Schmutz J."/>
        </authorList>
    </citation>
    <scope>NUCLEOTIDE SEQUENCE [LARGE SCALE GENOMIC DNA]</scope>
    <source>
        <strain evidence="10">7179.01</strain>
    </source>
</reference>
<keyword evidence="11" id="KW-1185">Reference proteome</keyword>
<gene>
    <name evidence="10" type="ORF">ES332_D08G056300v1</name>
</gene>
<dbReference type="AlphaFoldDB" id="A0A5D2JQI6"/>
<dbReference type="GO" id="GO:0005634">
    <property type="term" value="C:nucleus"/>
    <property type="evidence" value="ECO:0007669"/>
    <property type="project" value="TreeGrafter"/>
</dbReference>
<keyword evidence="2" id="KW-0489">Methyltransferase</keyword>
<proteinExistence type="predicted"/>
<evidence type="ECO:0000256" key="7">
    <source>
        <dbReference type="ARBA" id="ARBA00044712"/>
    </source>
</evidence>
<dbReference type="InterPro" id="IPR004971">
    <property type="entry name" value="mRNA_G-N7_MeTrfase_dom"/>
</dbReference>
<dbReference type="GO" id="GO:0004482">
    <property type="term" value="F:mRNA 5'-cap (guanine-N7-)-methyltransferase activity"/>
    <property type="evidence" value="ECO:0007669"/>
    <property type="project" value="UniProtKB-EC"/>
</dbReference>
<dbReference type="Proteomes" id="UP000322667">
    <property type="component" value="Chromosome D08"/>
</dbReference>
<dbReference type="GO" id="GO:0003723">
    <property type="term" value="F:RNA binding"/>
    <property type="evidence" value="ECO:0007669"/>
    <property type="project" value="UniProtKB-KW"/>
</dbReference>
<evidence type="ECO:0000259" key="9">
    <source>
        <dbReference type="Pfam" id="PF03291"/>
    </source>
</evidence>
<evidence type="ECO:0000256" key="6">
    <source>
        <dbReference type="ARBA" id="ARBA00023042"/>
    </source>
</evidence>
<dbReference type="EC" id="2.1.1.56" evidence="1"/>
<evidence type="ECO:0000256" key="5">
    <source>
        <dbReference type="ARBA" id="ARBA00022884"/>
    </source>
</evidence>
<sequence length="155" mass="17604">MLKQDAGRSHSADKEEHKRSKLLLDFLSFSASSFSSMARYSVVTDKVSIEVVEEFILVQLNLTKGTISEIKDNLETLLQEDIQADLVCCLQHLQLRFEIEDKARRPLSNVSFLLKPGGYFFGITPEKVIAKNCCFWIYVFSFFFLVITAAPVSGR</sequence>
<evidence type="ECO:0000313" key="10">
    <source>
        <dbReference type="EMBL" id="TYH56950.1"/>
    </source>
</evidence>
<protein>
    <recommendedName>
        <fullName evidence="1">mRNA (guanine-N(7))-methyltransferase</fullName>
        <ecNumber evidence="1">2.1.1.56</ecNumber>
    </recommendedName>
</protein>
<keyword evidence="8" id="KW-0812">Transmembrane</keyword>
<dbReference type="PANTHER" id="PTHR12189">
    <property type="entry name" value="MRNA GUANINE-7- METHYLTRANSFERASE"/>
    <property type="match status" value="1"/>
</dbReference>
<feature type="transmembrane region" description="Helical" evidence="8">
    <location>
        <begin position="135"/>
        <end position="154"/>
    </location>
</feature>
<feature type="domain" description="MRNA cap 0 methyltransferase" evidence="9">
    <location>
        <begin position="69"/>
        <end position="127"/>
    </location>
</feature>
<organism evidence="10 11">
    <name type="scientific">Gossypium tomentosum</name>
    <name type="common">Hawaiian cotton</name>
    <name type="synonym">Gossypium sandvicense</name>
    <dbReference type="NCBI Taxonomy" id="34277"/>
    <lineage>
        <taxon>Eukaryota</taxon>
        <taxon>Viridiplantae</taxon>
        <taxon>Streptophyta</taxon>
        <taxon>Embryophyta</taxon>
        <taxon>Tracheophyta</taxon>
        <taxon>Spermatophyta</taxon>
        <taxon>Magnoliopsida</taxon>
        <taxon>eudicotyledons</taxon>
        <taxon>Gunneridae</taxon>
        <taxon>Pentapetalae</taxon>
        <taxon>rosids</taxon>
        <taxon>malvids</taxon>
        <taxon>Malvales</taxon>
        <taxon>Malvaceae</taxon>
        <taxon>Malvoideae</taxon>
        <taxon>Gossypium</taxon>
    </lineage>
</organism>
<keyword evidence="5" id="KW-0694">RNA-binding</keyword>
<name>A0A5D2JQI6_GOSTO</name>
<keyword evidence="4" id="KW-0949">S-adenosyl-L-methionine</keyword>
<comment type="catalytic activity">
    <reaction evidence="7">
        <text>a 5'-end (5'-triphosphoguanosine)-ribonucleoside in mRNA + S-adenosyl-L-methionine = a 5'-end (N(7)-methyl 5'-triphosphoguanosine)-ribonucleoside in mRNA + S-adenosyl-L-homocysteine</text>
        <dbReference type="Rhea" id="RHEA:67008"/>
        <dbReference type="Rhea" id="RHEA-COMP:17166"/>
        <dbReference type="Rhea" id="RHEA-COMP:17167"/>
        <dbReference type="ChEBI" id="CHEBI:57856"/>
        <dbReference type="ChEBI" id="CHEBI:59789"/>
        <dbReference type="ChEBI" id="CHEBI:156461"/>
        <dbReference type="ChEBI" id="CHEBI:167617"/>
        <dbReference type="EC" id="2.1.1.56"/>
    </reaction>
</comment>
<keyword evidence="8" id="KW-0472">Membrane</keyword>
<keyword evidence="6" id="KW-0506">mRNA capping</keyword>
<evidence type="ECO:0000256" key="3">
    <source>
        <dbReference type="ARBA" id="ARBA00022679"/>
    </source>
</evidence>